<protein>
    <submittedName>
        <fullName evidence="1">Uncharacterized protein</fullName>
    </submittedName>
</protein>
<dbReference type="AlphaFoldDB" id="A0A699JLK4"/>
<comment type="caution">
    <text evidence="1">The sequence shown here is derived from an EMBL/GenBank/DDBJ whole genome shotgun (WGS) entry which is preliminary data.</text>
</comment>
<evidence type="ECO:0000313" key="1">
    <source>
        <dbReference type="EMBL" id="GFA41936.1"/>
    </source>
</evidence>
<reference evidence="1" key="1">
    <citation type="journal article" date="2019" name="Sci. Rep.">
        <title>Draft genome of Tanacetum cinerariifolium, the natural source of mosquito coil.</title>
        <authorList>
            <person name="Yamashiro T."/>
            <person name="Shiraishi A."/>
            <person name="Satake H."/>
            <person name="Nakayama K."/>
        </authorList>
    </citation>
    <scope>NUCLEOTIDE SEQUENCE</scope>
</reference>
<dbReference type="EMBL" id="BKCJ010420728">
    <property type="protein sequence ID" value="GFA41936.1"/>
    <property type="molecule type" value="Genomic_DNA"/>
</dbReference>
<gene>
    <name evidence="1" type="ORF">Tci_613908</name>
</gene>
<accession>A0A699JLK4</accession>
<proteinExistence type="predicted"/>
<sequence>MEKTELITTLLLDIFLVCRLCFFIHPGLGVCAGEGGGGLVGVVGSGGMAGEVGRRGVVVWREIWLVVYSRFERGEDRA</sequence>
<feature type="non-terminal residue" evidence="1">
    <location>
        <position position="78"/>
    </location>
</feature>
<organism evidence="1">
    <name type="scientific">Tanacetum cinerariifolium</name>
    <name type="common">Dalmatian daisy</name>
    <name type="synonym">Chrysanthemum cinerariifolium</name>
    <dbReference type="NCBI Taxonomy" id="118510"/>
    <lineage>
        <taxon>Eukaryota</taxon>
        <taxon>Viridiplantae</taxon>
        <taxon>Streptophyta</taxon>
        <taxon>Embryophyta</taxon>
        <taxon>Tracheophyta</taxon>
        <taxon>Spermatophyta</taxon>
        <taxon>Magnoliopsida</taxon>
        <taxon>eudicotyledons</taxon>
        <taxon>Gunneridae</taxon>
        <taxon>Pentapetalae</taxon>
        <taxon>asterids</taxon>
        <taxon>campanulids</taxon>
        <taxon>Asterales</taxon>
        <taxon>Asteraceae</taxon>
        <taxon>Asteroideae</taxon>
        <taxon>Anthemideae</taxon>
        <taxon>Anthemidinae</taxon>
        <taxon>Tanacetum</taxon>
    </lineage>
</organism>
<name>A0A699JLK4_TANCI</name>